<evidence type="ECO:0000256" key="4">
    <source>
        <dbReference type="ARBA" id="ARBA00022603"/>
    </source>
</evidence>
<dbReference type="VEuPathDB" id="FungiDB:DIURU_000936"/>
<dbReference type="GO" id="GO:0005789">
    <property type="term" value="C:endoplasmic reticulum membrane"/>
    <property type="evidence" value="ECO:0007669"/>
    <property type="project" value="UniProtKB-SubCell"/>
</dbReference>
<comment type="caution">
    <text evidence="11">The sequence shown here is derived from an EMBL/GenBank/DDBJ whole genome shotgun (WGS) entry which is preliminary data.</text>
</comment>
<feature type="transmembrane region" description="Helical" evidence="10">
    <location>
        <begin position="12"/>
        <end position="31"/>
    </location>
</feature>
<organism evidence="11 12">
    <name type="scientific">Diutina rugosa</name>
    <name type="common">Yeast</name>
    <name type="synonym">Candida rugosa</name>
    <dbReference type="NCBI Taxonomy" id="5481"/>
    <lineage>
        <taxon>Eukaryota</taxon>
        <taxon>Fungi</taxon>
        <taxon>Dikarya</taxon>
        <taxon>Ascomycota</taxon>
        <taxon>Saccharomycotina</taxon>
        <taxon>Pichiomycetes</taxon>
        <taxon>Debaryomycetaceae</taxon>
        <taxon>Diutina</taxon>
    </lineage>
</organism>
<keyword evidence="12" id="KW-1185">Reference proteome</keyword>
<evidence type="ECO:0000256" key="2">
    <source>
        <dbReference type="ARBA" id="ARBA00009140"/>
    </source>
</evidence>
<dbReference type="PANTHER" id="PTHR12714:SF9">
    <property type="entry name" value="PROTEIN-S-ISOPRENYLCYSTEINE O-METHYLTRANSFERASE"/>
    <property type="match status" value="1"/>
</dbReference>
<comment type="subcellular location">
    <subcellularLocation>
        <location evidence="10">Endoplasmic reticulum membrane</location>
        <topology evidence="10">Multi-pass membrane protein</topology>
    </subcellularLocation>
    <subcellularLocation>
        <location evidence="1">Membrane</location>
        <topology evidence="1">Multi-pass membrane protein</topology>
    </subcellularLocation>
</comment>
<comment type="catalytic activity">
    <reaction evidence="10">
        <text>[protein]-C-terminal S-[(2E,6E)-farnesyl]-L-cysteine + S-adenosyl-L-methionine = [protein]-C-terminal S-[(2E,6E)-farnesyl]-L-cysteine methyl ester + S-adenosyl-L-homocysteine</text>
        <dbReference type="Rhea" id="RHEA:21672"/>
        <dbReference type="Rhea" id="RHEA-COMP:12125"/>
        <dbReference type="Rhea" id="RHEA-COMP:12126"/>
        <dbReference type="ChEBI" id="CHEBI:57856"/>
        <dbReference type="ChEBI" id="CHEBI:59789"/>
        <dbReference type="ChEBI" id="CHEBI:90510"/>
        <dbReference type="ChEBI" id="CHEBI:90511"/>
        <dbReference type="EC" id="2.1.1.100"/>
    </reaction>
</comment>
<keyword evidence="5" id="KW-0808">Transferase</keyword>
<proteinExistence type="inferred from homology"/>
<comment type="similarity">
    <text evidence="2 10">Belongs to the class VI-like SAM-binding methyltransferase superfamily. Isoprenylcysteine carboxyl methyltransferase family.</text>
</comment>
<keyword evidence="7 10" id="KW-0812">Transmembrane</keyword>
<dbReference type="GO" id="GO:0004671">
    <property type="term" value="F:protein C-terminal S-isoprenylcysteine carboxyl O-methyltransferase activity"/>
    <property type="evidence" value="ECO:0007669"/>
    <property type="project" value="UniProtKB-EC"/>
</dbReference>
<evidence type="ECO:0000256" key="5">
    <source>
        <dbReference type="ARBA" id="ARBA00022679"/>
    </source>
</evidence>
<dbReference type="EMBL" id="SWFT01000031">
    <property type="protein sequence ID" value="KAA8906775.1"/>
    <property type="molecule type" value="Genomic_DNA"/>
</dbReference>
<gene>
    <name evidence="11" type="ORF">DIURU_000936</name>
</gene>
<evidence type="ECO:0000256" key="7">
    <source>
        <dbReference type="ARBA" id="ARBA00022692"/>
    </source>
</evidence>
<dbReference type="AlphaFoldDB" id="A0A642V134"/>
<reference evidence="11 12" key="1">
    <citation type="submission" date="2019-07" db="EMBL/GenBank/DDBJ databases">
        <title>Genome assembly of two rare yeast pathogens: Diutina rugosa and Trichomonascus ciferrii.</title>
        <authorList>
            <person name="Mixao V."/>
            <person name="Saus E."/>
            <person name="Hansen A."/>
            <person name="Lass-Flor C."/>
            <person name="Gabaldon T."/>
        </authorList>
    </citation>
    <scope>NUCLEOTIDE SEQUENCE [LARGE SCALE GENOMIC DNA]</scope>
    <source>
        <strain evidence="11 12">CBS 613</strain>
    </source>
</reference>
<dbReference type="InterPro" id="IPR025770">
    <property type="entry name" value="PPMT_MeTrfase"/>
</dbReference>
<dbReference type="InterPro" id="IPR007269">
    <property type="entry name" value="ICMT_MeTrfase"/>
</dbReference>
<dbReference type="EC" id="2.1.1.100" evidence="3 10"/>
<name>A0A642V134_DIURU</name>
<evidence type="ECO:0000256" key="6">
    <source>
        <dbReference type="ARBA" id="ARBA00022691"/>
    </source>
</evidence>
<dbReference type="RefSeq" id="XP_034014289.1">
    <property type="nucleotide sequence ID" value="XM_034159239.1"/>
</dbReference>
<feature type="transmembrane region" description="Helical" evidence="10">
    <location>
        <begin position="170"/>
        <end position="189"/>
    </location>
</feature>
<sequence length="236" mass="26252">MPPVSSTIAIQYVVTGVGLGVAIGTALTYISTHTLNAICVYTLVYAGFFLGEFLTIATYQSTRVTPRSFLIWGNDGSFTSWFARSVGWLEHWYFQPQWNSVRVVLGVTIALFGLGWRWSAMAQCGDSFNHTVERVKRQGHSLHTSGLYSVMRHPSYFGVLLLDVGTQLILGNRLMMVVGLAGTTLFFALRVKREEKALVEMYGQQYQQYRSRVPSGLPLPEGLLQAIPTTGLDTML</sequence>
<dbReference type="PANTHER" id="PTHR12714">
    <property type="entry name" value="PROTEIN-S ISOPRENYLCYSTEINE O-METHYLTRANSFERASE"/>
    <property type="match status" value="1"/>
</dbReference>
<evidence type="ECO:0000256" key="9">
    <source>
        <dbReference type="ARBA" id="ARBA00023136"/>
    </source>
</evidence>
<feature type="transmembrane region" description="Helical" evidence="10">
    <location>
        <begin position="101"/>
        <end position="119"/>
    </location>
</feature>
<dbReference type="PROSITE" id="PS51564">
    <property type="entry name" value="SAM_ICMT"/>
    <property type="match status" value="1"/>
</dbReference>
<evidence type="ECO:0000256" key="10">
    <source>
        <dbReference type="RuleBase" id="RU362022"/>
    </source>
</evidence>
<keyword evidence="6 10" id="KW-0949">S-adenosyl-L-methionine</keyword>
<evidence type="ECO:0000313" key="12">
    <source>
        <dbReference type="Proteomes" id="UP000449547"/>
    </source>
</evidence>
<dbReference type="Gene3D" id="1.20.120.1630">
    <property type="match status" value="1"/>
</dbReference>
<keyword evidence="4 10" id="KW-0489">Methyltransferase</keyword>
<evidence type="ECO:0000256" key="8">
    <source>
        <dbReference type="ARBA" id="ARBA00022989"/>
    </source>
</evidence>
<dbReference type="OrthoDB" id="422086at2759"/>
<feature type="transmembrane region" description="Helical" evidence="10">
    <location>
        <begin position="38"/>
        <end position="57"/>
    </location>
</feature>
<dbReference type="GeneID" id="54779589"/>
<dbReference type="OMA" id="ARYNTPQ"/>
<dbReference type="Proteomes" id="UP000449547">
    <property type="component" value="Unassembled WGS sequence"/>
</dbReference>
<evidence type="ECO:0000256" key="3">
    <source>
        <dbReference type="ARBA" id="ARBA00012151"/>
    </source>
</evidence>
<protein>
    <recommendedName>
        <fullName evidence="3 10">Protein-S-isoprenylcysteine O-methyltransferase</fullName>
        <ecNumber evidence="3 10">2.1.1.100</ecNumber>
    </recommendedName>
</protein>
<keyword evidence="10" id="KW-0256">Endoplasmic reticulum</keyword>
<keyword evidence="8 10" id="KW-1133">Transmembrane helix</keyword>
<dbReference type="Pfam" id="PF04140">
    <property type="entry name" value="ICMT"/>
    <property type="match status" value="1"/>
</dbReference>
<accession>A0A642V134</accession>
<evidence type="ECO:0000256" key="1">
    <source>
        <dbReference type="ARBA" id="ARBA00004141"/>
    </source>
</evidence>
<evidence type="ECO:0000313" key="11">
    <source>
        <dbReference type="EMBL" id="KAA8906775.1"/>
    </source>
</evidence>
<keyword evidence="9 10" id="KW-0472">Membrane</keyword>
<dbReference type="GO" id="GO:0032259">
    <property type="term" value="P:methylation"/>
    <property type="evidence" value="ECO:0007669"/>
    <property type="project" value="UniProtKB-KW"/>
</dbReference>